<gene>
    <name evidence="6" type="ORF">Agabi119p4_11291</name>
</gene>
<evidence type="ECO:0000256" key="4">
    <source>
        <dbReference type="ARBA" id="ARBA00023136"/>
    </source>
</evidence>
<accession>A0A8H7EWJ5</accession>
<dbReference type="GO" id="GO:0016020">
    <property type="term" value="C:membrane"/>
    <property type="evidence" value="ECO:0007669"/>
    <property type="project" value="UniProtKB-SubCell"/>
</dbReference>
<evidence type="ECO:0000256" key="3">
    <source>
        <dbReference type="ARBA" id="ARBA00022989"/>
    </source>
</evidence>
<protein>
    <recommendedName>
        <fullName evidence="8">Auxin efflux carrier</fullName>
    </recommendedName>
</protein>
<feature type="transmembrane region" description="Helical" evidence="5">
    <location>
        <begin position="419"/>
        <end position="440"/>
    </location>
</feature>
<evidence type="ECO:0000313" key="6">
    <source>
        <dbReference type="EMBL" id="KAF7760615.1"/>
    </source>
</evidence>
<keyword evidence="3 5" id="KW-1133">Transmembrane helix</keyword>
<dbReference type="PANTHER" id="PTHR31274">
    <property type="entry name" value="PROTEIN ECM3"/>
    <property type="match status" value="1"/>
</dbReference>
<organism evidence="6 7">
    <name type="scientific">Agaricus bisporus var. burnettii</name>
    <dbReference type="NCBI Taxonomy" id="192524"/>
    <lineage>
        <taxon>Eukaryota</taxon>
        <taxon>Fungi</taxon>
        <taxon>Dikarya</taxon>
        <taxon>Basidiomycota</taxon>
        <taxon>Agaricomycotina</taxon>
        <taxon>Agaricomycetes</taxon>
        <taxon>Agaricomycetidae</taxon>
        <taxon>Agaricales</taxon>
        <taxon>Agaricineae</taxon>
        <taxon>Agaricaceae</taxon>
        <taxon>Agaricus</taxon>
    </lineage>
</organism>
<feature type="transmembrane region" description="Helical" evidence="5">
    <location>
        <begin position="348"/>
        <end position="368"/>
    </location>
</feature>
<dbReference type="InterPro" id="IPR040254">
    <property type="entry name" value="Ecm3-like"/>
</dbReference>
<evidence type="ECO:0000256" key="2">
    <source>
        <dbReference type="ARBA" id="ARBA00022692"/>
    </source>
</evidence>
<dbReference type="InterPro" id="IPR004776">
    <property type="entry name" value="Mem_transp_PIN-like"/>
</dbReference>
<keyword evidence="4 5" id="KW-0472">Membrane</keyword>
<feature type="transmembrane region" description="Helical" evidence="5">
    <location>
        <begin position="16"/>
        <end position="34"/>
    </location>
</feature>
<feature type="transmembrane region" description="Helical" evidence="5">
    <location>
        <begin position="380"/>
        <end position="407"/>
    </location>
</feature>
<reference evidence="6 7" key="1">
    <citation type="journal article" name="Sci. Rep.">
        <title>Telomere-to-telomere assembled and centromere annotated genomes of the two main subspecies of the button mushroom Agaricus bisporus reveal especially polymorphic chromosome ends.</title>
        <authorList>
            <person name="Sonnenberg A.S.M."/>
            <person name="Sedaghat-Telgerd N."/>
            <person name="Lavrijssen B."/>
            <person name="Ohm R.A."/>
            <person name="Hendrickx P.M."/>
            <person name="Scholtmeijer K."/>
            <person name="Baars J.J.P."/>
            <person name="van Peer A."/>
        </authorList>
    </citation>
    <scope>NUCLEOTIDE SEQUENCE [LARGE SCALE GENOMIC DNA]</scope>
    <source>
        <strain evidence="6 7">H119_p4</strain>
    </source>
</reference>
<feature type="transmembrane region" description="Helical" evidence="5">
    <location>
        <begin position="71"/>
        <end position="93"/>
    </location>
</feature>
<proteinExistence type="predicted"/>
<dbReference type="EMBL" id="JABXXO010000015">
    <property type="protein sequence ID" value="KAF7760615.1"/>
    <property type="molecule type" value="Genomic_DNA"/>
</dbReference>
<feature type="transmembrane region" description="Helical" evidence="5">
    <location>
        <begin position="105"/>
        <end position="129"/>
    </location>
</feature>
<sequence>MSVPAGALIWISCRPLIRLAAGVASGILITKADIFPPVAARGAGQIALRITLPCLLFSKIVPAFSTENIKALGPLVLVAVLYEILGGLIAWIVKQFFWVPHRMRYGILVAGAFNNVGDIATAVILSLAGNAPFQGTHDQNLAVAYISVFMLVFSITLFPFGLHRWIAWDFVGPDVEAEVVQAKIKARRQRVIQSITFRKHKPTTQQRTEVAPTDEEKAALPEISEQVASNNRSSVQDDTITTITSPHDTIKPKLTTLDEVGDALPASERVPSVQRSTRTRLRHHTHIAFKSCLPFIRGLFNPVSIAIYLALPISLVPTLKALFIPVEGVHIPAAPDGQPPLAFIQDTATFIGAASIPIGLICLGSSLARLNVPFAQWRSLPVGAIMALAIGKMIIAPVLGVLISHGLVHAGVIFKDDKVLLFICMFFSCLPTATTQVYLTQVYSGTGSSEHLAAFLIPQYIIMFISMTAVNAYAIATIF</sequence>
<feature type="transmembrane region" description="Helical" evidence="5">
    <location>
        <begin position="452"/>
        <end position="476"/>
    </location>
</feature>
<dbReference type="GO" id="GO:0055085">
    <property type="term" value="P:transmembrane transport"/>
    <property type="evidence" value="ECO:0007669"/>
    <property type="project" value="InterPro"/>
</dbReference>
<evidence type="ECO:0000313" key="7">
    <source>
        <dbReference type="Proteomes" id="UP000629468"/>
    </source>
</evidence>
<evidence type="ECO:0008006" key="8">
    <source>
        <dbReference type="Google" id="ProtNLM"/>
    </source>
</evidence>
<comment type="subcellular location">
    <subcellularLocation>
        <location evidence="1">Membrane</location>
        <topology evidence="1">Multi-pass membrane protein</topology>
    </subcellularLocation>
</comment>
<comment type="caution">
    <text evidence="6">The sequence shown here is derived from an EMBL/GenBank/DDBJ whole genome shotgun (WGS) entry which is preliminary data.</text>
</comment>
<evidence type="ECO:0000256" key="1">
    <source>
        <dbReference type="ARBA" id="ARBA00004141"/>
    </source>
</evidence>
<evidence type="ECO:0000256" key="5">
    <source>
        <dbReference type="SAM" id="Phobius"/>
    </source>
</evidence>
<keyword evidence="2 5" id="KW-0812">Transmembrane</keyword>
<name>A0A8H7EWJ5_AGABI</name>
<dbReference type="Proteomes" id="UP000629468">
    <property type="component" value="Unassembled WGS sequence"/>
</dbReference>
<feature type="transmembrane region" description="Helical" evidence="5">
    <location>
        <begin position="141"/>
        <end position="162"/>
    </location>
</feature>
<dbReference type="PANTHER" id="PTHR31274:SF1">
    <property type="entry name" value="AGL149CP"/>
    <property type="match status" value="1"/>
</dbReference>
<dbReference type="Pfam" id="PF03547">
    <property type="entry name" value="Mem_trans"/>
    <property type="match status" value="1"/>
</dbReference>
<dbReference type="AlphaFoldDB" id="A0A8H7EWJ5"/>